<dbReference type="GO" id="GO:0009103">
    <property type="term" value="P:lipopolysaccharide biosynthetic process"/>
    <property type="evidence" value="ECO:0007669"/>
    <property type="project" value="UniProtKB-ARBA"/>
</dbReference>
<feature type="transmembrane region" description="Helical" evidence="8">
    <location>
        <begin position="46"/>
        <end position="65"/>
    </location>
</feature>
<dbReference type="InterPro" id="IPR050297">
    <property type="entry name" value="LipidA_mod_glycosyltrf_83"/>
</dbReference>
<accession>A0A1G2GT88</accession>
<evidence type="ECO:0000256" key="2">
    <source>
        <dbReference type="ARBA" id="ARBA00022475"/>
    </source>
</evidence>
<keyword evidence="3" id="KW-0328">Glycosyltransferase</keyword>
<dbReference type="PANTHER" id="PTHR33908">
    <property type="entry name" value="MANNOSYLTRANSFERASE YKCB-RELATED"/>
    <property type="match status" value="1"/>
</dbReference>
<evidence type="ECO:0000256" key="4">
    <source>
        <dbReference type="ARBA" id="ARBA00022679"/>
    </source>
</evidence>
<feature type="transmembrane region" description="Helical" evidence="8">
    <location>
        <begin position="126"/>
        <end position="142"/>
    </location>
</feature>
<dbReference type="GO" id="GO:0005886">
    <property type="term" value="C:plasma membrane"/>
    <property type="evidence" value="ECO:0007669"/>
    <property type="project" value="UniProtKB-SubCell"/>
</dbReference>
<feature type="transmembrane region" description="Helical" evidence="8">
    <location>
        <begin position="220"/>
        <end position="243"/>
    </location>
</feature>
<dbReference type="STRING" id="1802126.A3B25_02220"/>
<keyword evidence="5 8" id="KW-0812">Transmembrane</keyword>
<evidence type="ECO:0000256" key="8">
    <source>
        <dbReference type="SAM" id="Phobius"/>
    </source>
</evidence>
<proteinExistence type="predicted"/>
<evidence type="ECO:0000256" key="7">
    <source>
        <dbReference type="ARBA" id="ARBA00023136"/>
    </source>
</evidence>
<feature type="transmembrane region" description="Helical" evidence="8">
    <location>
        <begin position="330"/>
        <end position="351"/>
    </location>
</feature>
<feature type="transmembrane region" description="Helical" evidence="8">
    <location>
        <begin position="303"/>
        <end position="323"/>
    </location>
</feature>
<feature type="transmembrane region" description="Helical" evidence="8">
    <location>
        <begin position="190"/>
        <end position="208"/>
    </location>
</feature>
<evidence type="ECO:0000313" key="11">
    <source>
        <dbReference type="Proteomes" id="UP000179106"/>
    </source>
</evidence>
<evidence type="ECO:0000256" key="1">
    <source>
        <dbReference type="ARBA" id="ARBA00004651"/>
    </source>
</evidence>
<dbReference type="InterPro" id="IPR038731">
    <property type="entry name" value="RgtA/B/C-like"/>
</dbReference>
<name>A0A1G2GT88_9BACT</name>
<keyword evidence="4" id="KW-0808">Transferase</keyword>
<dbReference type="Proteomes" id="UP000179106">
    <property type="component" value="Unassembled WGS sequence"/>
</dbReference>
<dbReference type="Pfam" id="PF13231">
    <property type="entry name" value="PMT_2"/>
    <property type="match status" value="1"/>
</dbReference>
<sequence>MRLRDEFNGASATSAWNWLVHGPLEINFAMKTLVISSASPAELTRVFFFDHPSLFIAPTALIYWLLGVGEWQTRIVPILFSLLSLVVFWNLIARVFKTPWLTAASSFFYALFPMSFFYGSLFENTYFARFFILALFLAVITFEQERRRKDLIAICVITFIGGLADWPFLFAAAAAWWYILLTKNYPRKKLLLFSTIGTLAASLSLYMLQIQSIAHTNPIAIIAALFWNGTVMEVNSHSMYHFLNMRLNFDLIGFSEIGLILALIGTIFYLRDNKKDKAKIFFLLMFVAPGLLTYFIFHRHSTAHQFYGFYIVPAIALLAGYGLSRLRKTAHAALVALLFFISCAWYGSILFSYSEFAADDIALFGRANTLVPVSATICLAYPDMQFYLTPNRNVVDLPCPASSYFILRQPQSFANIYPLFNIQQTFQIDDFWQNARKISFSEAAFAEIIKSIPPLKNEIDLVLANRGPRNERIRAPKTAQAFIDEHKLKPLACSTNLCLYQRSEPAK</sequence>
<dbReference type="AlphaFoldDB" id="A0A1G2GT88"/>
<feature type="transmembrane region" description="Helical" evidence="8">
    <location>
        <begin position="249"/>
        <end position="268"/>
    </location>
</feature>
<dbReference type="EMBL" id="MHNW01000020">
    <property type="protein sequence ID" value="OGZ53413.1"/>
    <property type="molecule type" value="Genomic_DNA"/>
</dbReference>
<gene>
    <name evidence="10" type="ORF">A3B25_02220</name>
</gene>
<feature type="transmembrane region" description="Helical" evidence="8">
    <location>
        <begin position="280"/>
        <end position="297"/>
    </location>
</feature>
<comment type="subcellular location">
    <subcellularLocation>
        <location evidence="1">Cell membrane</location>
        <topology evidence="1">Multi-pass membrane protein</topology>
    </subcellularLocation>
</comment>
<feature type="transmembrane region" description="Helical" evidence="8">
    <location>
        <begin position="71"/>
        <end position="93"/>
    </location>
</feature>
<evidence type="ECO:0000256" key="6">
    <source>
        <dbReference type="ARBA" id="ARBA00022989"/>
    </source>
</evidence>
<keyword evidence="2" id="KW-1003">Cell membrane</keyword>
<dbReference type="PANTHER" id="PTHR33908:SF11">
    <property type="entry name" value="MEMBRANE PROTEIN"/>
    <property type="match status" value="1"/>
</dbReference>
<evidence type="ECO:0000256" key="5">
    <source>
        <dbReference type="ARBA" id="ARBA00022692"/>
    </source>
</evidence>
<dbReference type="GO" id="GO:0016763">
    <property type="term" value="F:pentosyltransferase activity"/>
    <property type="evidence" value="ECO:0007669"/>
    <property type="project" value="TreeGrafter"/>
</dbReference>
<feature type="transmembrane region" description="Helical" evidence="8">
    <location>
        <begin position="100"/>
        <end position="120"/>
    </location>
</feature>
<protein>
    <recommendedName>
        <fullName evidence="9">Glycosyltransferase RgtA/B/C/D-like domain-containing protein</fullName>
    </recommendedName>
</protein>
<feature type="domain" description="Glycosyltransferase RgtA/B/C/D-like" evidence="9">
    <location>
        <begin position="50"/>
        <end position="191"/>
    </location>
</feature>
<evidence type="ECO:0000256" key="3">
    <source>
        <dbReference type="ARBA" id="ARBA00022676"/>
    </source>
</evidence>
<keyword evidence="7 8" id="KW-0472">Membrane</keyword>
<organism evidence="10 11">
    <name type="scientific">Candidatus Ryanbacteria bacterium RIFCSPLOWO2_01_FULL_48_26</name>
    <dbReference type="NCBI Taxonomy" id="1802126"/>
    <lineage>
        <taxon>Bacteria</taxon>
        <taxon>Candidatus Ryaniibacteriota</taxon>
    </lineage>
</organism>
<keyword evidence="6 8" id="KW-1133">Transmembrane helix</keyword>
<comment type="caution">
    <text evidence="10">The sequence shown here is derived from an EMBL/GenBank/DDBJ whole genome shotgun (WGS) entry which is preliminary data.</text>
</comment>
<evidence type="ECO:0000313" key="10">
    <source>
        <dbReference type="EMBL" id="OGZ53413.1"/>
    </source>
</evidence>
<evidence type="ECO:0000259" key="9">
    <source>
        <dbReference type="Pfam" id="PF13231"/>
    </source>
</evidence>
<feature type="transmembrane region" description="Helical" evidence="8">
    <location>
        <begin position="151"/>
        <end position="178"/>
    </location>
</feature>
<reference evidence="10 11" key="1">
    <citation type="journal article" date="2016" name="Nat. Commun.">
        <title>Thousands of microbial genomes shed light on interconnected biogeochemical processes in an aquifer system.</title>
        <authorList>
            <person name="Anantharaman K."/>
            <person name="Brown C.T."/>
            <person name="Hug L.A."/>
            <person name="Sharon I."/>
            <person name="Castelle C.J."/>
            <person name="Probst A.J."/>
            <person name="Thomas B.C."/>
            <person name="Singh A."/>
            <person name="Wilkins M.J."/>
            <person name="Karaoz U."/>
            <person name="Brodie E.L."/>
            <person name="Williams K.H."/>
            <person name="Hubbard S.S."/>
            <person name="Banfield J.F."/>
        </authorList>
    </citation>
    <scope>NUCLEOTIDE SEQUENCE [LARGE SCALE GENOMIC DNA]</scope>
</reference>